<keyword evidence="1" id="KW-0472">Membrane</keyword>
<comment type="caution">
    <text evidence="2">The sequence shown here is derived from an EMBL/GenBank/DDBJ whole genome shotgun (WGS) entry which is preliminary data.</text>
</comment>
<protein>
    <recommendedName>
        <fullName evidence="4">Diacylglycerol O-acyltransferase</fullName>
    </recommendedName>
</protein>
<name>A0A8J2PBY1_9HEXA</name>
<keyword evidence="1" id="KW-0812">Transmembrane</keyword>
<evidence type="ECO:0000313" key="2">
    <source>
        <dbReference type="EMBL" id="CAG7817242.1"/>
    </source>
</evidence>
<dbReference type="AlphaFoldDB" id="A0A8J2PBY1"/>
<dbReference type="OrthoDB" id="619536at2759"/>
<evidence type="ECO:0000313" key="3">
    <source>
        <dbReference type="Proteomes" id="UP000708208"/>
    </source>
</evidence>
<accession>A0A8J2PBY1</accession>
<dbReference type="Proteomes" id="UP000708208">
    <property type="component" value="Unassembled WGS sequence"/>
</dbReference>
<evidence type="ECO:0008006" key="4">
    <source>
        <dbReference type="Google" id="ProtNLM"/>
    </source>
</evidence>
<organism evidence="2 3">
    <name type="scientific">Allacma fusca</name>
    <dbReference type="NCBI Taxonomy" id="39272"/>
    <lineage>
        <taxon>Eukaryota</taxon>
        <taxon>Metazoa</taxon>
        <taxon>Ecdysozoa</taxon>
        <taxon>Arthropoda</taxon>
        <taxon>Hexapoda</taxon>
        <taxon>Collembola</taxon>
        <taxon>Symphypleona</taxon>
        <taxon>Sminthuridae</taxon>
        <taxon>Allacma</taxon>
    </lineage>
</organism>
<gene>
    <name evidence="2" type="ORF">AFUS01_LOCUS27820</name>
</gene>
<dbReference type="EMBL" id="CAJVCH010389552">
    <property type="protein sequence ID" value="CAG7817242.1"/>
    <property type="molecule type" value="Genomic_DNA"/>
</dbReference>
<keyword evidence="3" id="KW-1185">Reference proteome</keyword>
<sequence length="237" mass="27964">MGLLEILEKRRIKFYSAIAALIFLVAFLPSLFILTPIYILRLLVSKLKFIFHPNLAKLVPCRSTLIALDDWDSNPKWNLVVWLVADGNMSLDSFKETFREKMLLAKNPDGTFVDPEYQQFYSKWFGFLFWEWDRNFNLNQHFTLIKKSNNRPTSEPELKEILKKLMWKPFEPRKSPWEFLLLQNYQSDSDANTSFPKSVLIYRIHHGLCDGTKIIRLLLQDMNNISVELNAKPSFVR</sequence>
<feature type="transmembrane region" description="Helical" evidence="1">
    <location>
        <begin position="12"/>
        <end position="39"/>
    </location>
</feature>
<proteinExistence type="predicted"/>
<keyword evidence="1" id="KW-1133">Transmembrane helix</keyword>
<feature type="non-terminal residue" evidence="2">
    <location>
        <position position="237"/>
    </location>
</feature>
<evidence type="ECO:0000256" key="1">
    <source>
        <dbReference type="SAM" id="Phobius"/>
    </source>
</evidence>
<reference evidence="2" key="1">
    <citation type="submission" date="2021-06" db="EMBL/GenBank/DDBJ databases">
        <authorList>
            <person name="Hodson N. C."/>
            <person name="Mongue J. A."/>
            <person name="Jaron S. K."/>
        </authorList>
    </citation>
    <scope>NUCLEOTIDE SEQUENCE</scope>
</reference>